<dbReference type="PANTHER" id="PTHR43071:SF2">
    <property type="entry name" value="2-AMINO-4-HYDROXY-6-HYDROXYMETHYLDIHYDROPTERIDINE PYROPHOSPHOKINASE"/>
    <property type="match status" value="1"/>
</dbReference>
<dbReference type="InterPro" id="IPR035907">
    <property type="entry name" value="Hppk_sf"/>
</dbReference>
<comment type="caution">
    <text evidence="9">The sequence shown here is derived from an EMBL/GenBank/DDBJ whole genome shotgun (WGS) entry which is preliminary data.</text>
</comment>
<gene>
    <name evidence="9" type="ORF">GCM10007876_37850</name>
</gene>
<dbReference type="NCBIfam" id="TIGR01498">
    <property type="entry name" value="folK"/>
    <property type="match status" value="1"/>
</dbReference>
<comment type="pathway">
    <text evidence="1">Cofactor biosynthesis; tetrahydrofolate biosynthesis; 2-amino-4-hydroxy-6-hydroxymethyl-7,8-dihydropteridine diphosphate from 7,8-dihydroneopterin triphosphate: step 4/4.</text>
</comment>
<evidence type="ECO:0000256" key="4">
    <source>
        <dbReference type="ARBA" id="ARBA00022741"/>
    </source>
</evidence>
<sequence length="171" mass="19676">MAAVYVSIGTNIDRYTHVTAALNHLQAFFGPLDVSQVYESEAVGFDGDNFLNLVAKFETKLPVGELSRWLKRLEDDYGRCRDSEKFSARTLDIDILTYDDLLGEVDGIELPRDEVTKNAFVLLPLSEIASDVQHPAYDRNYGQMWADYDKSKQKLWTVDFQWQDQWISRAQ</sequence>
<keyword evidence="7" id="KW-0289">Folate biosynthesis</keyword>
<dbReference type="Proteomes" id="UP001161389">
    <property type="component" value="Unassembled WGS sequence"/>
</dbReference>
<dbReference type="Gene3D" id="3.30.70.560">
    <property type="entry name" value="7,8-Dihydro-6-hydroxymethylpterin-pyrophosphokinase HPPK"/>
    <property type="match status" value="1"/>
</dbReference>
<evidence type="ECO:0000256" key="6">
    <source>
        <dbReference type="ARBA" id="ARBA00022840"/>
    </source>
</evidence>
<dbReference type="InterPro" id="IPR000550">
    <property type="entry name" value="Hppk"/>
</dbReference>
<proteinExistence type="predicted"/>
<dbReference type="GO" id="GO:0005524">
    <property type="term" value="F:ATP binding"/>
    <property type="evidence" value="ECO:0007669"/>
    <property type="project" value="UniProtKB-KW"/>
</dbReference>
<dbReference type="GO" id="GO:0003848">
    <property type="term" value="F:2-amino-4-hydroxy-6-hydroxymethyldihydropteridine diphosphokinase activity"/>
    <property type="evidence" value="ECO:0007669"/>
    <property type="project" value="UniProtKB-EC"/>
</dbReference>
<evidence type="ECO:0000313" key="9">
    <source>
        <dbReference type="EMBL" id="GLQ33305.1"/>
    </source>
</evidence>
<evidence type="ECO:0000256" key="1">
    <source>
        <dbReference type="ARBA" id="ARBA00005051"/>
    </source>
</evidence>
<dbReference type="SUPFAM" id="SSF55083">
    <property type="entry name" value="6-hydroxymethyl-7,8-dihydropterin pyrophosphokinase, HPPK"/>
    <property type="match status" value="1"/>
</dbReference>
<dbReference type="AlphaFoldDB" id="A0AA37SE05"/>
<protein>
    <recommendedName>
        <fullName evidence="2">2-amino-4-hydroxy-6-hydroxymethyldihydropteridine diphosphokinase</fullName>
        <ecNumber evidence="2">2.7.6.3</ecNumber>
    </recommendedName>
</protein>
<dbReference type="Pfam" id="PF01288">
    <property type="entry name" value="HPPK"/>
    <property type="match status" value="1"/>
</dbReference>
<keyword evidence="3" id="KW-0808">Transferase</keyword>
<keyword evidence="5" id="KW-0418">Kinase</keyword>
<dbReference type="EC" id="2.7.6.3" evidence="2"/>
<dbReference type="RefSeq" id="WP_284383681.1">
    <property type="nucleotide sequence ID" value="NZ_BSNM01000026.1"/>
</dbReference>
<evidence type="ECO:0000313" key="10">
    <source>
        <dbReference type="Proteomes" id="UP001161389"/>
    </source>
</evidence>
<reference evidence="9" key="2">
    <citation type="submission" date="2023-01" db="EMBL/GenBank/DDBJ databases">
        <title>Draft genome sequence of Litoribrevibacter albus strain NBRC 110071.</title>
        <authorList>
            <person name="Sun Q."/>
            <person name="Mori K."/>
        </authorList>
    </citation>
    <scope>NUCLEOTIDE SEQUENCE</scope>
    <source>
        <strain evidence="9">NBRC 110071</strain>
    </source>
</reference>
<keyword evidence="4" id="KW-0547">Nucleotide-binding</keyword>
<keyword evidence="6" id="KW-0067">ATP-binding</keyword>
<dbReference type="PANTHER" id="PTHR43071">
    <property type="entry name" value="2-AMINO-4-HYDROXY-6-HYDROXYMETHYLDIHYDROPTERIDINE PYROPHOSPHOKINASE"/>
    <property type="match status" value="1"/>
</dbReference>
<evidence type="ECO:0000259" key="8">
    <source>
        <dbReference type="Pfam" id="PF01288"/>
    </source>
</evidence>
<name>A0AA37SE05_9GAMM</name>
<accession>A0AA37SE05</accession>
<dbReference type="CDD" id="cd00483">
    <property type="entry name" value="HPPK"/>
    <property type="match status" value="1"/>
</dbReference>
<organism evidence="9 10">
    <name type="scientific">Litoribrevibacter albus</name>
    <dbReference type="NCBI Taxonomy" id="1473156"/>
    <lineage>
        <taxon>Bacteria</taxon>
        <taxon>Pseudomonadati</taxon>
        <taxon>Pseudomonadota</taxon>
        <taxon>Gammaproteobacteria</taxon>
        <taxon>Oceanospirillales</taxon>
        <taxon>Oceanospirillaceae</taxon>
        <taxon>Litoribrevibacter</taxon>
    </lineage>
</organism>
<evidence type="ECO:0000256" key="7">
    <source>
        <dbReference type="ARBA" id="ARBA00022909"/>
    </source>
</evidence>
<dbReference type="EMBL" id="BSNM01000026">
    <property type="protein sequence ID" value="GLQ33305.1"/>
    <property type="molecule type" value="Genomic_DNA"/>
</dbReference>
<reference evidence="9" key="1">
    <citation type="journal article" date="2014" name="Int. J. Syst. Evol. Microbiol.">
        <title>Complete genome sequence of Corynebacterium casei LMG S-19264T (=DSM 44701T), isolated from a smear-ripened cheese.</title>
        <authorList>
            <consortium name="US DOE Joint Genome Institute (JGI-PGF)"/>
            <person name="Walter F."/>
            <person name="Albersmeier A."/>
            <person name="Kalinowski J."/>
            <person name="Ruckert C."/>
        </authorList>
    </citation>
    <scope>NUCLEOTIDE SEQUENCE</scope>
    <source>
        <strain evidence="9">NBRC 110071</strain>
    </source>
</reference>
<feature type="domain" description="7,8-dihydro-6-hydroxymethylpterin-pyrophosphokinase" evidence="8">
    <location>
        <begin position="5"/>
        <end position="129"/>
    </location>
</feature>
<evidence type="ECO:0000256" key="3">
    <source>
        <dbReference type="ARBA" id="ARBA00022679"/>
    </source>
</evidence>
<evidence type="ECO:0000256" key="2">
    <source>
        <dbReference type="ARBA" id="ARBA00013253"/>
    </source>
</evidence>
<dbReference type="GO" id="GO:0016301">
    <property type="term" value="F:kinase activity"/>
    <property type="evidence" value="ECO:0007669"/>
    <property type="project" value="UniProtKB-KW"/>
</dbReference>
<keyword evidence="10" id="KW-1185">Reference proteome</keyword>
<evidence type="ECO:0000256" key="5">
    <source>
        <dbReference type="ARBA" id="ARBA00022777"/>
    </source>
</evidence>
<dbReference type="GO" id="GO:0046656">
    <property type="term" value="P:folic acid biosynthetic process"/>
    <property type="evidence" value="ECO:0007669"/>
    <property type="project" value="UniProtKB-KW"/>
</dbReference>